<dbReference type="InterPro" id="IPR020022">
    <property type="entry name" value="N-acetyl_sugar_amidoTrfase"/>
</dbReference>
<accession>A2BSD8</accession>
<evidence type="ECO:0008006" key="3">
    <source>
        <dbReference type="Google" id="ProtNLM"/>
    </source>
</evidence>
<dbReference type="SUPFAM" id="SSF52402">
    <property type="entry name" value="Adenine nucleotide alpha hydrolases-like"/>
    <property type="match status" value="1"/>
</dbReference>
<dbReference type="InterPro" id="IPR014729">
    <property type="entry name" value="Rossmann-like_a/b/a_fold"/>
</dbReference>
<dbReference type="OrthoDB" id="702at2"/>
<dbReference type="AlphaFoldDB" id="A2BSD8"/>
<dbReference type="Gene3D" id="3.40.50.620">
    <property type="entry name" value="HUPs"/>
    <property type="match status" value="1"/>
</dbReference>
<dbReference type="eggNOG" id="COG0037">
    <property type="taxonomic scope" value="Bacteria"/>
</dbReference>
<proteinExistence type="predicted"/>
<dbReference type="NCBIfam" id="TIGR03573">
    <property type="entry name" value="WbuX"/>
    <property type="match status" value="1"/>
</dbReference>
<dbReference type="STRING" id="146891.A9601_14151"/>
<evidence type="ECO:0000313" key="2">
    <source>
        <dbReference type="Proteomes" id="UP000002590"/>
    </source>
</evidence>
<dbReference type="RefSeq" id="WP_011818836.1">
    <property type="nucleotide sequence ID" value="NC_008816.1"/>
</dbReference>
<sequence>MAKECVNCLLNDSLSNVFIDNSNICNFCKSYSKRKKQNNDKQLKKIALTNILNKIKDNNNKKYDCIVGVSGGLDSSTVLIKAKELGLRCLAVHMDNGWDEPLSQRNIEIILKATGFDYETWVIDWEEYRDLQKAYIASDLIDIEMLYDNAAFAVNFYFAQKYKVKTILSGENIATEGISMPKEWSWQKYDATNILSIAKSANITLKTFPYIRFRRVLLAKILGINRIPLLNYIEYSKEIALEKLIPLGYQPYPYKHYESVFTRFYQGEILPRKFNIDKRLIHLSSLIQNESITKKEAKKELNKHPYLDLLKLKKDRKFICKKLKLSESDFESYLKRPERSHLNFKSHARLVIIFAKVIKFIFRIKKKIYF</sequence>
<evidence type="ECO:0000313" key="1">
    <source>
        <dbReference type="EMBL" id="ABM70699.1"/>
    </source>
</evidence>
<gene>
    <name evidence="1" type="ordered locus">A9601_14151</name>
</gene>
<reference evidence="1 2" key="1">
    <citation type="journal article" date="2007" name="PLoS Genet.">
        <title>Patterns and implications of gene gain and loss in the evolution of Prochlorococcus.</title>
        <authorList>
            <person name="Kettler G.C."/>
            <person name="Martiny A.C."/>
            <person name="Huang K."/>
            <person name="Zucker J."/>
            <person name="Coleman M.L."/>
            <person name="Rodrigue S."/>
            <person name="Chen F."/>
            <person name="Lapidus A."/>
            <person name="Ferriera S."/>
            <person name="Johnson J."/>
            <person name="Steglich C."/>
            <person name="Church G.M."/>
            <person name="Richardson P."/>
            <person name="Chisholm S.W."/>
        </authorList>
    </citation>
    <scope>NUCLEOTIDE SEQUENCE [LARGE SCALE GENOMIC DNA]</scope>
    <source>
        <strain evidence="1 2">AS9601</strain>
    </source>
</reference>
<dbReference type="HOGENOM" id="CLU_056004_0_0_3"/>
<name>A2BSD8_PROMS</name>
<organism evidence="1 2">
    <name type="scientific">Prochlorococcus marinus (strain AS9601)</name>
    <dbReference type="NCBI Taxonomy" id="146891"/>
    <lineage>
        <taxon>Bacteria</taxon>
        <taxon>Bacillati</taxon>
        <taxon>Cyanobacteriota</taxon>
        <taxon>Cyanophyceae</taxon>
        <taxon>Synechococcales</taxon>
        <taxon>Prochlorococcaceae</taxon>
        <taxon>Prochlorococcus</taxon>
    </lineage>
</organism>
<dbReference type="EMBL" id="CP000551">
    <property type="protein sequence ID" value="ABM70699.1"/>
    <property type="molecule type" value="Genomic_DNA"/>
</dbReference>
<protein>
    <recommendedName>
        <fullName evidence="3">N-acetyl sugar amidotransferase</fullName>
    </recommendedName>
</protein>
<dbReference type="KEGG" id="pmb:A9601_14151"/>
<dbReference type="Proteomes" id="UP000002590">
    <property type="component" value="Chromosome"/>
</dbReference>